<dbReference type="Gene3D" id="1.50.10.20">
    <property type="match status" value="2"/>
</dbReference>
<name>A0A1M6CMB4_9FIRM</name>
<sequence>MDGLSSERHFNDGHIFRLTDDTGMLQHAKYAIPDPRFGYTADDNARALIMALMLYERYGEKKYLDLIYRYASFLLHAQNDAGRFRNFMRYDRKWLEEEGSEDCFGRCLWALAFALANRHTPDGVRNCLKYMLNRAMPHIGYIRWPRAKAYAILGLVLLEGEENRRLVKEMADSLCRRYEACSQEDWKWFEDAVTYCNSVLPWSLAAAYRVTGEERYLRVAEESLAFLDAIVFRGGCFKPVGCHGWYRRGGTPAEFDEQPVEACEAVFTYSELYQATGRTDYLEKAKKAYAWYTGENSMGLSLVDAETGGCFDGLTPHGVNLNLGAESLVSYVMAYLKLSGTEAG</sequence>
<protein>
    <recommendedName>
        <fullName evidence="3">Glycosyltransferase</fullName>
    </recommendedName>
</protein>
<dbReference type="InterPro" id="IPR008928">
    <property type="entry name" value="6-hairpin_glycosidase_sf"/>
</dbReference>
<dbReference type="RefSeq" id="WP_149677829.1">
    <property type="nucleotide sequence ID" value="NZ_FQZP01000005.1"/>
</dbReference>
<dbReference type="AlphaFoldDB" id="A0A1M6CMB4"/>
<reference evidence="1 2" key="1">
    <citation type="submission" date="2016-11" db="EMBL/GenBank/DDBJ databases">
        <authorList>
            <person name="Varghese N."/>
            <person name="Submissions S."/>
        </authorList>
    </citation>
    <scope>NUCLEOTIDE SEQUENCE [LARGE SCALE GENOMIC DNA]</scope>
    <source>
        <strain evidence="1 2">DSM 19027</strain>
    </source>
</reference>
<evidence type="ECO:0000313" key="2">
    <source>
        <dbReference type="Proteomes" id="UP000324781"/>
    </source>
</evidence>
<accession>A0A1M6CMB4</accession>
<organism evidence="1 2">
    <name type="scientific">Thermoclostridium caenicola</name>
    <dbReference type="NCBI Taxonomy" id="659425"/>
    <lineage>
        <taxon>Bacteria</taxon>
        <taxon>Bacillati</taxon>
        <taxon>Bacillota</taxon>
        <taxon>Clostridia</taxon>
        <taxon>Eubacteriales</taxon>
        <taxon>Oscillospiraceae</taxon>
        <taxon>Thermoclostridium</taxon>
    </lineage>
</organism>
<dbReference type="EMBL" id="FQZP01000005">
    <property type="protein sequence ID" value="SHI61981.1"/>
    <property type="molecule type" value="Genomic_DNA"/>
</dbReference>
<dbReference type="GO" id="GO:0005975">
    <property type="term" value="P:carbohydrate metabolic process"/>
    <property type="evidence" value="ECO:0007669"/>
    <property type="project" value="InterPro"/>
</dbReference>
<dbReference type="SUPFAM" id="SSF48208">
    <property type="entry name" value="Six-hairpin glycosidases"/>
    <property type="match status" value="2"/>
</dbReference>
<gene>
    <name evidence="1" type="ORF">SAMN05444373_100564</name>
</gene>
<evidence type="ECO:0000313" key="1">
    <source>
        <dbReference type="EMBL" id="SHI61981.1"/>
    </source>
</evidence>
<proteinExistence type="predicted"/>
<dbReference type="Proteomes" id="UP000324781">
    <property type="component" value="Unassembled WGS sequence"/>
</dbReference>
<keyword evidence="2" id="KW-1185">Reference proteome</keyword>
<dbReference type="OrthoDB" id="9795873at2"/>
<evidence type="ECO:0008006" key="3">
    <source>
        <dbReference type="Google" id="ProtNLM"/>
    </source>
</evidence>